<dbReference type="EMBL" id="JAOVQM010000002">
    <property type="protein sequence ID" value="MCV2231803.1"/>
    <property type="molecule type" value="Genomic_DNA"/>
</dbReference>
<dbReference type="InterPro" id="IPR050448">
    <property type="entry name" value="OpgB/LTA_synthase_biosynth"/>
</dbReference>
<dbReference type="CDD" id="cd16015">
    <property type="entry name" value="LTA_synthase"/>
    <property type="match status" value="1"/>
</dbReference>
<evidence type="ECO:0000259" key="9">
    <source>
        <dbReference type="Pfam" id="PF00884"/>
    </source>
</evidence>
<evidence type="ECO:0000256" key="5">
    <source>
        <dbReference type="ARBA" id="ARBA00022692"/>
    </source>
</evidence>
<evidence type="ECO:0000256" key="2">
    <source>
        <dbReference type="ARBA" id="ARBA00004936"/>
    </source>
</evidence>
<feature type="domain" description="Sulfatase N-terminal" evidence="9">
    <location>
        <begin position="294"/>
        <end position="580"/>
    </location>
</feature>
<proteinExistence type="inferred from homology"/>
<keyword evidence="11" id="KW-1185">Reference proteome</keyword>
<feature type="transmembrane region" description="Helical" evidence="8">
    <location>
        <begin position="134"/>
        <end position="154"/>
    </location>
</feature>
<comment type="pathway">
    <text evidence="2">Cell wall biogenesis; lipoteichoic acid biosynthesis.</text>
</comment>
<sequence length="657" mass="76094">MKRIKDKGFILLTILAFIILTMLNRVMVTAQFFNPGMNLYYEPFGIRINAWLGDLGLLSVLVGLFLLLFKNKKYFILSVLGLGIGLSVLVFSLKIYQFYYGTAFSFFNARTFSNSAPVLGQQLTIHLWRNLFRMGQYIALIPAFAFIYIGVQLFTRKPFKDNPNWQDSARKRRFALSALLMGLMMSTFSQVVYYNHINNTFYEEHRNALKGVQTMGIYNYYLVDLINYTVIPQPEPVLETKPDLKAEVDAYIDNAKQSCPLNYESNPSCVNGELTGIFEGKKLVIFQLEAMNNYLINLSVNVDGTDYEIMPFMNSIANSNETLYYDHFYSNFGVGKTSDAEFAGLTGLYPTGQIVTYFDYLAENFETIPSLFKEQGYTTYGVNGSNESFYKRFINYELLGFDEFVPAERLLAENYYDPEINVINGWVDDTVIFDYVTDVLQKDEDQFIFALSTVSHTPYFDVEGITGVNVWENTIERDLGNYFDFNRRFDIVFEAFFQELENLGILEDTVFIMYGDHTGNMTMSDLEQIYPELTHQEFQELSHNVPFMIYAPGMDLSQYDLNTSMVRGQADIKRTVSNLFNLNEVYHFGVDITSNNRSYTYNPMTLDLFTDDYHMIVPMLYVSNSDYQEQAQTIADWFLEYKLINDAILKYRYFDNP</sequence>
<comment type="similarity">
    <text evidence="3">Belongs to the LTA synthase family.</text>
</comment>
<dbReference type="PANTHER" id="PTHR47371:SF3">
    <property type="entry name" value="PHOSPHOGLYCEROL TRANSFERASE I"/>
    <property type="match status" value="1"/>
</dbReference>
<feature type="transmembrane region" description="Helical" evidence="8">
    <location>
        <begin position="174"/>
        <end position="194"/>
    </location>
</feature>
<evidence type="ECO:0000256" key="1">
    <source>
        <dbReference type="ARBA" id="ARBA00004651"/>
    </source>
</evidence>
<reference evidence="10" key="1">
    <citation type="submission" date="2022-09" db="EMBL/GenBank/DDBJ databases">
        <title>Novel Mycoplasma species identified in domestic and wild animals.</title>
        <authorList>
            <person name="Volokhov D.V."/>
            <person name="Furtak V.A."/>
            <person name="Zagorodnyaya T.A."/>
        </authorList>
    </citation>
    <scope>NUCLEOTIDE SEQUENCE</scope>
    <source>
        <strain evidence="10">Oakley</strain>
    </source>
</reference>
<organism evidence="10 11">
    <name type="scientific">Paracholeplasma manati</name>
    <dbReference type="NCBI Taxonomy" id="591373"/>
    <lineage>
        <taxon>Bacteria</taxon>
        <taxon>Bacillati</taxon>
        <taxon>Mycoplasmatota</taxon>
        <taxon>Mollicutes</taxon>
        <taxon>Acholeplasmatales</taxon>
        <taxon>Acholeplasmataceae</taxon>
        <taxon>Paracholeplasma</taxon>
    </lineage>
</organism>
<dbReference type="SUPFAM" id="SSF53649">
    <property type="entry name" value="Alkaline phosphatase-like"/>
    <property type="match status" value="1"/>
</dbReference>
<dbReference type="Gene3D" id="3.40.720.10">
    <property type="entry name" value="Alkaline Phosphatase, subunit A"/>
    <property type="match status" value="1"/>
</dbReference>
<gene>
    <name evidence="10" type="ORF">N7548_03075</name>
</gene>
<protein>
    <submittedName>
        <fullName evidence="10">LTA synthase family protein</fullName>
    </submittedName>
</protein>
<keyword evidence="7 8" id="KW-0472">Membrane</keyword>
<evidence type="ECO:0000256" key="8">
    <source>
        <dbReference type="SAM" id="Phobius"/>
    </source>
</evidence>
<evidence type="ECO:0000313" key="11">
    <source>
        <dbReference type="Proteomes" id="UP001177160"/>
    </source>
</evidence>
<keyword evidence="5 8" id="KW-0812">Transmembrane</keyword>
<dbReference type="RefSeq" id="WP_263607956.1">
    <property type="nucleotide sequence ID" value="NZ_JAOVQM010000002.1"/>
</dbReference>
<comment type="caution">
    <text evidence="10">The sequence shown here is derived from an EMBL/GenBank/DDBJ whole genome shotgun (WGS) entry which is preliminary data.</text>
</comment>
<evidence type="ECO:0000313" key="10">
    <source>
        <dbReference type="EMBL" id="MCV2231803.1"/>
    </source>
</evidence>
<dbReference type="Pfam" id="PF00884">
    <property type="entry name" value="Sulfatase"/>
    <property type="match status" value="1"/>
</dbReference>
<evidence type="ECO:0000256" key="7">
    <source>
        <dbReference type="ARBA" id="ARBA00023136"/>
    </source>
</evidence>
<evidence type="ECO:0000256" key="4">
    <source>
        <dbReference type="ARBA" id="ARBA00022475"/>
    </source>
</evidence>
<feature type="transmembrane region" description="Helical" evidence="8">
    <location>
        <begin position="75"/>
        <end position="96"/>
    </location>
</feature>
<evidence type="ECO:0000256" key="3">
    <source>
        <dbReference type="ARBA" id="ARBA00009983"/>
    </source>
</evidence>
<name>A0ABT2Y4Z9_9MOLU</name>
<dbReference type="InterPro" id="IPR012160">
    <property type="entry name" value="LtaS-like"/>
</dbReference>
<dbReference type="PIRSF" id="PIRSF005091">
    <property type="entry name" value="Mmb_sulf_HI1246"/>
    <property type="match status" value="1"/>
</dbReference>
<feature type="transmembrane region" description="Helical" evidence="8">
    <location>
        <begin position="9"/>
        <end position="28"/>
    </location>
</feature>
<comment type="subcellular location">
    <subcellularLocation>
        <location evidence="1">Cell membrane</location>
        <topology evidence="1">Multi-pass membrane protein</topology>
    </subcellularLocation>
</comment>
<dbReference type="PANTHER" id="PTHR47371">
    <property type="entry name" value="LIPOTEICHOIC ACID SYNTHASE"/>
    <property type="match status" value="1"/>
</dbReference>
<dbReference type="InterPro" id="IPR000917">
    <property type="entry name" value="Sulfatase_N"/>
</dbReference>
<keyword evidence="4" id="KW-1003">Cell membrane</keyword>
<dbReference type="InterPro" id="IPR017850">
    <property type="entry name" value="Alkaline_phosphatase_core_sf"/>
</dbReference>
<dbReference type="Proteomes" id="UP001177160">
    <property type="component" value="Unassembled WGS sequence"/>
</dbReference>
<accession>A0ABT2Y4Z9</accession>
<dbReference type="Gene3D" id="3.30.1120.170">
    <property type="match status" value="1"/>
</dbReference>
<evidence type="ECO:0000256" key="6">
    <source>
        <dbReference type="ARBA" id="ARBA00022989"/>
    </source>
</evidence>
<keyword evidence="6 8" id="KW-1133">Transmembrane helix</keyword>
<feature type="transmembrane region" description="Helical" evidence="8">
    <location>
        <begin position="48"/>
        <end position="68"/>
    </location>
</feature>